<accession>A0A5N5Q7F7</accession>
<gene>
    <name evidence="1" type="ORF">CTheo_8947</name>
</gene>
<dbReference type="AlphaFoldDB" id="A0A5N5Q7F7"/>
<evidence type="ECO:0000313" key="2">
    <source>
        <dbReference type="Proteomes" id="UP000383932"/>
    </source>
</evidence>
<dbReference type="Proteomes" id="UP000383932">
    <property type="component" value="Unassembled WGS sequence"/>
</dbReference>
<reference evidence="1 2" key="1">
    <citation type="journal article" date="2019" name="Fungal Biol. Biotechnol.">
        <title>Draft genome sequence of fastidious pathogen Ceratobasidium theobromae, which causes vascular-streak dieback in Theobroma cacao.</title>
        <authorList>
            <person name="Ali S.S."/>
            <person name="Asman A."/>
            <person name="Shao J."/>
            <person name="Firmansyah A.P."/>
            <person name="Susilo A.W."/>
            <person name="Rosmana A."/>
            <person name="McMahon P."/>
            <person name="Junaid M."/>
            <person name="Guest D."/>
            <person name="Kheng T.Y."/>
            <person name="Meinhardt L.W."/>
            <person name="Bailey B.A."/>
        </authorList>
    </citation>
    <scope>NUCLEOTIDE SEQUENCE [LARGE SCALE GENOMIC DNA]</scope>
    <source>
        <strain evidence="1 2">CT2</strain>
    </source>
</reference>
<evidence type="ECO:0000313" key="1">
    <source>
        <dbReference type="EMBL" id="KAB5587614.1"/>
    </source>
</evidence>
<keyword evidence="2" id="KW-1185">Reference proteome</keyword>
<dbReference type="OrthoDB" id="6613063at2759"/>
<organism evidence="1 2">
    <name type="scientific">Ceratobasidium theobromae</name>
    <dbReference type="NCBI Taxonomy" id="1582974"/>
    <lineage>
        <taxon>Eukaryota</taxon>
        <taxon>Fungi</taxon>
        <taxon>Dikarya</taxon>
        <taxon>Basidiomycota</taxon>
        <taxon>Agaricomycotina</taxon>
        <taxon>Agaricomycetes</taxon>
        <taxon>Cantharellales</taxon>
        <taxon>Ceratobasidiaceae</taxon>
        <taxon>Ceratobasidium</taxon>
    </lineage>
</organism>
<protein>
    <submittedName>
        <fullName evidence="1">Uncharacterized protein</fullName>
    </submittedName>
</protein>
<comment type="caution">
    <text evidence="1">The sequence shown here is derived from an EMBL/GenBank/DDBJ whole genome shotgun (WGS) entry which is preliminary data.</text>
</comment>
<sequence length="178" mass="20401">MRLNGAGLRARIDFDSLVRYGRFRLAGDGDNIRTASLVQQNYDRRARDNSFVRYDLLPDANARHRNRPEVLVRQTNYGQVLDIYYVEFVVDPANPDDTREPYLLVRVKECQTGGFDAALPKNPLVTYRRIGTPDIIHIESINAVIGRISLDNNTWAIIDRSRNGARTQFVQDDGEDFD</sequence>
<proteinExistence type="predicted"/>
<name>A0A5N5Q7F7_9AGAM</name>
<dbReference type="EMBL" id="SSOP01000930">
    <property type="protein sequence ID" value="KAB5587614.1"/>
    <property type="molecule type" value="Genomic_DNA"/>
</dbReference>